<reference evidence="6 7" key="1">
    <citation type="submission" date="2010-05" db="EMBL/GenBank/DDBJ databases">
        <title>Complete sequence of Methanococcus voltae A3.</title>
        <authorList>
            <consortium name="US DOE Joint Genome Institute"/>
            <person name="Lucas S."/>
            <person name="Copeland A."/>
            <person name="Lapidus A."/>
            <person name="Cheng J.-F."/>
            <person name="Bruce D."/>
            <person name="Goodwin L."/>
            <person name="Pitluck S."/>
            <person name="Lowry S."/>
            <person name="Clum A."/>
            <person name="Land M."/>
            <person name="Hauser L."/>
            <person name="Kyrpides N."/>
            <person name="Mikhailova N."/>
            <person name="Whitman W.B."/>
            <person name="Woyke T."/>
        </authorList>
    </citation>
    <scope>NUCLEOTIDE SEQUENCE [LARGE SCALE GENOMIC DNA]</scope>
    <source>
        <strain evidence="7">ATCC BAA-1334 / A3</strain>
    </source>
</reference>
<keyword evidence="3 4" id="KW-0472">Membrane</keyword>
<feature type="transmembrane region" description="Helical" evidence="4">
    <location>
        <begin position="76"/>
        <end position="104"/>
    </location>
</feature>
<keyword evidence="2" id="KW-1003">Cell membrane</keyword>
<name>D7DTK4_METV3</name>
<keyword evidence="4" id="KW-1133">Transmembrane helix</keyword>
<proteinExistence type="predicted"/>
<dbReference type="InterPro" id="IPR017896">
    <property type="entry name" value="4Fe4S_Fe-S-bd"/>
</dbReference>
<feature type="domain" description="4Fe-4S ferredoxin-type" evidence="5">
    <location>
        <begin position="179"/>
        <end position="210"/>
    </location>
</feature>
<evidence type="ECO:0000256" key="2">
    <source>
        <dbReference type="ARBA" id="ARBA00022475"/>
    </source>
</evidence>
<keyword evidence="7" id="KW-1185">Reference proteome</keyword>
<dbReference type="InterPro" id="IPR052378">
    <property type="entry name" value="NosR_regulator"/>
</dbReference>
<evidence type="ECO:0000256" key="4">
    <source>
        <dbReference type="SAM" id="Phobius"/>
    </source>
</evidence>
<evidence type="ECO:0000256" key="3">
    <source>
        <dbReference type="ARBA" id="ARBA00023136"/>
    </source>
</evidence>
<dbReference type="PANTHER" id="PTHR30224">
    <property type="entry name" value="ELECTRON TRANSPORT PROTEIN"/>
    <property type="match status" value="1"/>
</dbReference>
<feature type="domain" description="4Fe-4S ferredoxin-type" evidence="5">
    <location>
        <begin position="75"/>
        <end position="112"/>
    </location>
</feature>
<dbReference type="PANTHER" id="PTHR30224:SF4">
    <property type="entry name" value="ELECTRON TRANSPORT PROTEIN YCCM-RELATED"/>
    <property type="match status" value="1"/>
</dbReference>
<sequence length="230" mass="26279">MEKSNSNIMGNSPKKSQFKKFRDFTVNKGRYLLFLVGIPAVLFSIFRCIYVVPFIACDYCTFYDCPMKYARTPLLIGVLGYMAVFKVDFCAKICPFGTLNHILFKLRMKISKTTYSLSKHKTLKNIIIGVKYAIFLFAIVAASLSMRSYLLNPTGRNRAIAGTYIYDIAKTEILRNSRIILVIIGLLGLIFIARFWCRYLCPYGTGIETIKKSYKLCTSCNSCKTKKTRK</sequence>
<accession>D7DTK4</accession>
<dbReference type="AlphaFoldDB" id="D7DTK4"/>
<comment type="subcellular location">
    <subcellularLocation>
        <location evidence="1">Cell membrane</location>
    </subcellularLocation>
</comment>
<evidence type="ECO:0000313" key="6">
    <source>
        <dbReference type="EMBL" id="ADI36464.1"/>
    </source>
</evidence>
<dbReference type="Proteomes" id="UP000007722">
    <property type="component" value="Chromosome"/>
</dbReference>
<dbReference type="EMBL" id="CP002057">
    <property type="protein sequence ID" value="ADI36464.1"/>
    <property type="molecule type" value="Genomic_DNA"/>
</dbReference>
<protein>
    <recommendedName>
        <fullName evidence="5">4Fe-4S ferredoxin-type domain-containing protein</fullName>
    </recommendedName>
</protein>
<evidence type="ECO:0000313" key="7">
    <source>
        <dbReference type="Proteomes" id="UP000007722"/>
    </source>
</evidence>
<dbReference type="HOGENOM" id="CLU_1269936_0_0_2"/>
<dbReference type="Pfam" id="PF12801">
    <property type="entry name" value="Fer4_5"/>
    <property type="match status" value="2"/>
</dbReference>
<feature type="transmembrane region" description="Helical" evidence="4">
    <location>
        <begin position="125"/>
        <end position="146"/>
    </location>
</feature>
<dbReference type="GO" id="GO:0005886">
    <property type="term" value="C:plasma membrane"/>
    <property type="evidence" value="ECO:0007669"/>
    <property type="project" value="UniProtKB-SubCell"/>
</dbReference>
<keyword evidence="4" id="KW-0812">Transmembrane</keyword>
<dbReference type="OrthoDB" id="23833at2157"/>
<organism evidence="6 7">
    <name type="scientific">Methanococcus voltae (strain ATCC BAA-1334 / A3)</name>
    <dbReference type="NCBI Taxonomy" id="456320"/>
    <lineage>
        <taxon>Archaea</taxon>
        <taxon>Methanobacteriati</taxon>
        <taxon>Methanobacteriota</taxon>
        <taxon>Methanomada group</taxon>
        <taxon>Methanococci</taxon>
        <taxon>Methanococcales</taxon>
        <taxon>Methanococcaceae</taxon>
        <taxon>Methanococcus</taxon>
    </lineage>
</organism>
<dbReference type="STRING" id="456320.Mvol_0805"/>
<dbReference type="InParanoid" id="D7DTK4"/>
<dbReference type="eggNOG" id="arCOG02772">
    <property type="taxonomic scope" value="Archaea"/>
</dbReference>
<gene>
    <name evidence="6" type="ordered locus">Mvol_0805</name>
</gene>
<dbReference type="KEGG" id="mvo:Mvol_0805"/>
<feature type="transmembrane region" description="Helical" evidence="4">
    <location>
        <begin position="31"/>
        <end position="56"/>
    </location>
</feature>
<evidence type="ECO:0000259" key="5">
    <source>
        <dbReference type="Pfam" id="PF12801"/>
    </source>
</evidence>
<evidence type="ECO:0000256" key="1">
    <source>
        <dbReference type="ARBA" id="ARBA00004236"/>
    </source>
</evidence>
<feature type="transmembrane region" description="Helical" evidence="4">
    <location>
        <begin position="179"/>
        <end position="197"/>
    </location>
</feature>